<comment type="caution">
    <text evidence="2">The sequence shown here is derived from an EMBL/GenBank/DDBJ whole genome shotgun (WGS) entry which is preliminary data.</text>
</comment>
<keyword evidence="3" id="KW-1185">Reference proteome</keyword>
<evidence type="ECO:0000313" key="3">
    <source>
        <dbReference type="Proteomes" id="UP001498398"/>
    </source>
</evidence>
<dbReference type="EMBL" id="JBANRG010000009">
    <property type="protein sequence ID" value="KAK7463532.1"/>
    <property type="molecule type" value="Genomic_DNA"/>
</dbReference>
<gene>
    <name evidence="2" type="ORF">VKT23_006880</name>
</gene>
<dbReference type="PANTHER" id="PTHR12840">
    <property type="entry name" value="NADH-UBIQUINONE OXIDOREDUCTASE ASHI SUBUNIT"/>
    <property type="match status" value="1"/>
</dbReference>
<sequence length="151" mass="17078">MASLVRSALRARPRPFLARSLATREREPYDINTDPEPLKDYPIAPPTNRQYLPPTGWDDVQERRNFGDPLPDQDELLSMWGPDIPPRGVTPSMALRHFALAALAFSGIYFVVKTALTPEPHFTRRDYPYDGLSKELGGLDANKARIETETE</sequence>
<name>A0ABR1JNY9_9AGAR</name>
<reference evidence="2 3" key="1">
    <citation type="submission" date="2024-01" db="EMBL/GenBank/DDBJ databases">
        <title>A draft genome for the cacao thread blight pathogen Marasmiellus scandens.</title>
        <authorList>
            <person name="Baruah I.K."/>
            <person name="Leung J."/>
            <person name="Bukari Y."/>
            <person name="Amoako-Attah I."/>
            <person name="Meinhardt L.W."/>
            <person name="Bailey B.A."/>
            <person name="Cohen S.P."/>
        </authorList>
    </citation>
    <scope>NUCLEOTIDE SEQUENCE [LARGE SCALE GENOMIC DNA]</scope>
    <source>
        <strain evidence="2 3">GH-19</strain>
    </source>
</reference>
<dbReference type="InterPro" id="IPR008699">
    <property type="entry name" value="NDUFB8"/>
</dbReference>
<dbReference type="Proteomes" id="UP001498398">
    <property type="component" value="Unassembled WGS sequence"/>
</dbReference>
<protein>
    <submittedName>
        <fullName evidence="2">Uncharacterized protein</fullName>
    </submittedName>
</protein>
<organism evidence="2 3">
    <name type="scientific">Marasmiellus scandens</name>
    <dbReference type="NCBI Taxonomy" id="2682957"/>
    <lineage>
        <taxon>Eukaryota</taxon>
        <taxon>Fungi</taxon>
        <taxon>Dikarya</taxon>
        <taxon>Basidiomycota</taxon>
        <taxon>Agaricomycotina</taxon>
        <taxon>Agaricomycetes</taxon>
        <taxon>Agaricomycetidae</taxon>
        <taxon>Agaricales</taxon>
        <taxon>Marasmiineae</taxon>
        <taxon>Omphalotaceae</taxon>
        <taxon>Marasmiellus</taxon>
    </lineage>
</organism>
<accession>A0ABR1JNY9</accession>
<feature type="region of interest" description="Disordered" evidence="1">
    <location>
        <begin position="21"/>
        <end position="83"/>
    </location>
</feature>
<dbReference type="PANTHER" id="PTHR12840:SF1">
    <property type="entry name" value="NADH DEHYDROGENASE [UBIQUINONE] 1 BETA SUBCOMPLEX SUBUNIT 8, MITOCHONDRIAL"/>
    <property type="match status" value="1"/>
</dbReference>
<evidence type="ECO:0000256" key="1">
    <source>
        <dbReference type="SAM" id="MobiDB-lite"/>
    </source>
</evidence>
<evidence type="ECO:0000313" key="2">
    <source>
        <dbReference type="EMBL" id="KAK7463532.1"/>
    </source>
</evidence>
<proteinExistence type="predicted"/>